<comment type="caution">
    <text evidence="1">The sequence shown here is derived from an EMBL/GenBank/DDBJ whole genome shotgun (WGS) entry which is preliminary data.</text>
</comment>
<proteinExistence type="predicted"/>
<dbReference type="Pfam" id="PF13707">
    <property type="entry name" value="RloB"/>
    <property type="match status" value="1"/>
</dbReference>
<reference evidence="1 2" key="1">
    <citation type="submission" date="2020-08" db="EMBL/GenBank/DDBJ databases">
        <title>Genome public.</title>
        <authorList>
            <person name="Liu C."/>
            <person name="Sun Q."/>
        </authorList>
    </citation>
    <scope>NUCLEOTIDE SEQUENCE [LARGE SCALE GENOMIC DNA]</scope>
    <source>
        <strain evidence="1 2">NSJ-43</strain>
    </source>
</reference>
<protein>
    <submittedName>
        <fullName evidence="1">RloB domain-containing protein</fullName>
    </submittedName>
</protein>
<name>A0ABR7FY92_9FIRM</name>
<keyword evidence="2" id="KW-1185">Reference proteome</keyword>
<evidence type="ECO:0000313" key="2">
    <source>
        <dbReference type="Proteomes" id="UP000628463"/>
    </source>
</evidence>
<evidence type="ECO:0000313" key="1">
    <source>
        <dbReference type="EMBL" id="MBC5680144.1"/>
    </source>
</evidence>
<gene>
    <name evidence="1" type="ORF">H8S01_04100</name>
</gene>
<accession>A0ABR7FY92</accession>
<sequence>MAKRGGQKKENWKKKRKQEYLEKKEFRYYIFCEGQATEPKYFQGFKRYIEDNPIYRDMVLIEIEGCQAETMRVIGRAEEYVSDNKIAKGEIWCVYDKDSFPSSDVNGVVQRTKALNQKNPNIQYHAAWSNECIEFWFMLHFAYYTSNNHRSEYVKFLNEKFQELGIGKYEKNMNNIFEILMKSGNPKLAIRYAKRIIENGVGKTPAQIAPGTKVYELAEELAKYLPEEIQKYFY</sequence>
<dbReference type="InterPro" id="IPR025591">
    <property type="entry name" value="RloB"/>
</dbReference>
<dbReference type="EMBL" id="JACOPD010000002">
    <property type="protein sequence ID" value="MBC5680144.1"/>
    <property type="molecule type" value="Genomic_DNA"/>
</dbReference>
<dbReference type="RefSeq" id="WP_186836270.1">
    <property type="nucleotide sequence ID" value="NZ_JACOPD010000002.1"/>
</dbReference>
<dbReference type="Proteomes" id="UP000628463">
    <property type="component" value="Unassembled WGS sequence"/>
</dbReference>
<organism evidence="1 2">
    <name type="scientific">Lachnospira hominis</name>
    <name type="common">ex Liu et al. 2021</name>
    <dbReference type="NCBI Taxonomy" id="2763051"/>
    <lineage>
        <taxon>Bacteria</taxon>
        <taxon>Bacillati</taxon>
        <taxon>Bacillota</taxon>
        <taxon>Clostridia</taxon>
        <taxon>Lachnospirales</taxon>
        <taxon>Lachnospiraceae</taxon>
        <taxon>Lachnospira</taxon>
    </lineage>
</organism>